<dbReference type="EMBL" id="ML986585">
    <property type="protein sequence ID" value="KAF2268783.1"/>
    <property type="molecule type" value="Genomic_DNA"/>
</dbReference>
<proteinExistence type="predicted"/>
<name>A0A9P4N7A6_9PLEO</name>
<feature type="compositionally biased region" description="Pro residues" evidence="1">
    <location>
        <begin position="121"/>
        <end position="135"/>
    </location>
</feature>
<evidence type="ECO:0000313" key="3">
    <source>
        <dbReference type="Proteomes" id="UP000800093"/>
    </source>
</evidence>
<dbReference type="Proteomes" id="UP000800093">
    <property type="component" value="Unassembled WGS sequence"/>
</dbReference>
<comment type="caution">
    <text evidence="2">The sequence shown here is derived from an EMBL/GenBank/DDBJ whole genome shotgun (WGS) entry which is preliminary data.</text>
</comment>
<evidence type="ECO:0000313" key="2">
    <source>
        <dbReference type="EMBL" id="KAF2268783.1"/>
    </source>
</evidence>
<dbReference type="AlphaFoldDB" id="A0A9P4N7A6"/>
<gene>
    <name evidence="2" type="ORF">CC78DRAFT_540623</name>
</gene>
<accession>A0A9P4N7A6</accession>
<feature type="region of interest" description="Disordered" evidence="1">
    <location>
        <begin position="111"/>
        <end position="146"/>
    </location>
</feature>
<keyword evidence="3" id="KW-1185">Reference proteome</keyword>
<reference evidence="3" key="1">
    <citation type="journal article" date="2020" name="Stud. Mycol.">
        <title>101 Dothideomycetes genomes: A test case for predicting lifestyles and emergence of pathogens.</title>
        <authorList>
            <person name="Haridas S."/>
            <person name="Albert R."/>
            <person name="Binder M."/>
            <person name="Bloem J."/>
            <person name="LaButti K."/>
            <person name="Salamov A."/>
            <person name="Andreopoulos B."/>
            <person name="Baker S."/>
            <person name="Barry K."/>
            <person name="Bills G."/>
            <person name="Bluhm B."/>
            <person name="Cannon C."/>
            <person name="Castanera R."/>
            <person name="Culley D."/>
            <person name="Daum C."/>
            <person name="Ezra D."/>
            <person name="Gonzalez J."/>
            <person name="Henrissat B."/>
            <person name="Kuo A."/>
            <person name="Liang C."/>
            <person name="Lipzen A."/>
            <person name="Lutzoni F."/>
            <person name="Magnuson J."/>
            <person name="Mondo S."/>
            <person name="Nolan M."/>
            <person name="Ohm R."/>
            <person name="Pangilinan J."/>
            <person name="Park H.-J."/>
            <person name="Ramirez L."/>
            <person name="Alfaro M."/>
            <person name="Sun H."/>
            <person name="Tritt A."/>
            <person name="Yoshinaga Y."/>
            <person name="Zwiers L.-H."/>
            <person name="Turgeon B."/>
            <person name="Goodwin S."/>
            <person name="Spatafora J."/>
            <person name="Crous P."/>
            <person name="Grigoriev I."/>
        </authorList>
    </citation>
    <scope>NUCLEOTIDE SEQUENCE [LARGE SCALE GENOMIC DNA]</scope>
    <source>
        <strain evidence="3">CBS 304.66</strain>
    </source>
</reference>
<evidence type="ECO:0000256" key="1">
    <source>
        <dbReference type="SAM" id="MobiDB-lite"/>
    </source>
</evidence>
<organism evidence="2 3">
    <name type="scientific">Lojkania enalia</name>
    <dbReference type="NCBI Taxonomy" id="147567"/>
    <lineage>
        <taxon>Eukaryota</taxon>
        <taxon>Fungi</taxon>
        <taxon>Dikarya</taxon>
        <taxon>Ascomycota</taxon>
        <taxon>Pezizomycotina</taxon>
        <taxon>Dothideomycetes</taxon>
        <taxon>Pleosporomycetidae</taxon>
        <taxon>Pleosporales</taxon>
        <taxon>Pleosporales incertae sedis</taxon>
        <taxon>Lojkania</taxon>
    </lineage>
</organism>
<sequence length="146" mass="16278">MARILAINYCDRQEASRNRYCQKIRTPVAKESLAMDTPFFVQHAIYMQLESNGQPSLQYDVFDRVQLTSPSAYPKCYKVSSKKTLAPPLRPSLFPPYRLCGTLDPPLECTSKCMSPDPDEVPPPTPPPTPPPSPTTPRLLNAGVLD</sequence>
<protein>
    <submittedName>
        <fullName evidence="2">Uncharacterized protein</fullName>
    </submittedName>
</protein>